<dbReference type="Pfam" id="PF23598">
    <property type="entry name" value="LRR_14"/>
    <property type="match status" value="1"/>
</dbReference>
<feature type="domain" description="Disease resistance N-terminal" evidence="8">
    <location>
        <begin position="10"/>
        <end position="101"/>
    </location>
</feature>
<dbReference type="InterPro" id="IPR042197">
    <property type="entry name" value="Apaf_helical"/>
</dbReference>
<keyword evidence="4" id="KW-0611">Plant defense</keyword>
<evidence type="ECO:0000256" key="6">
    <source>
        <dbReference type="SAM" id="Coils"/>
    </source>
</evidence>
<dbReference type="Gene3D" id="3.80.10.10">
    <property type="entry name" value="Ribonuclease Inhibitor"/>
    <property type="match status" value="3"/>
</dbReference>
<dbReference type="InterPro" id="IPR058922">
    <property type="entry name" value="WHD_DRP"/>
</dbReference>
<dbReference type="Pfam" id="PF25019">
    <property type="entry name" value="LRR_R13L1-DRL21"/>
    <property type="match status" value="1"/>
</dbReference>
<dbReference type="InterPro" id="IPR027417">
    <property type="entry name" value="P-loop_NTPase"/>
</dbReference>
<dbReference type="Pfam" id="PF18052">
    <property type="entry name" value="Rx_N"/>
    <property type="match status" value="1"/>
</dbReference>
<dbReference type="GO" id="GO:0006952">
    <property type="term" value="P:defense response"/>
    <property type="evidence" value="ECO:0007669"/>
    <property type="project" value="UniProtKB-KW"/>
</dbReference>
<keyword evidence="3" id="KW-0547">Nucleotide-binding</keyword>
<dbReference type="AlphaFoldDB" id="A0A6P6G6M8"/>
<dbReference type="GeneID" id="107419353"/>
<keyword evidence="1" id="KW-0433">Leucine-rich repeat</keyword>
<evidence type="ECO:0000259" key="9">
    <source>
        <dbReference type="Pfam" id="PF23559"/>
    </source>
</evidence>
<evidence type="ECO:0000256" key="2">
    <source>
        <dbReference type="ARBA" id="ARBA00022737"/>
    </source>
</evidence>
<dbReference type="PRINTS" id="PR00364">
    <property type="entry name" value="DISEASERSIST"/>
</dbReference>
<dbReference type="SUPFAM" id="SSF52047">
    <property type="entry name" value="RNI-like"/>
    <property type="match status" value="2"/>
</dbReference>
<dbReference type="InterPro" id="IPR003591">
    <property type="entry name" value="Leu-rich_rpt_typical-subtyp"/>
</dbReference>
<evidence type="ECO:0000313" key="13">
    <source>
        <dbReference type="RefSeq" id="XP_024929763.3"/>
    </source>
</evidence>
<gene>
    <name evidence="13 14 15 16" type="primary">LOC107419353</name>
</gene>
<reference evidence="12 13" key="1">
    <citation type="submission" date="2025-05" db="UniProtKB">
        <authorList>
            <consortium name="RefSeq"/>
        </authorList>
    </citation>
    <scope>NUCLEOTIDE SEQUENCE [LARGE SCALE GENOMIC DNA]</scope>
    <source>
        <tissue evidence="13 14">Seedling</tissue>
    </source>
</reference>
<dbReference type="InterPro" id="IPR032675">
    <property type="entry name" value="LRR_dom_sf"/>
</dbReference>
<feature type="domain" description="R13L1/DRL21-like LRR repeat region" evidence="11">
    <location>
        <begin position="729"/>
        <end position="852"/>
    </location>
</feature>
<dbReference type="PANTHER" id="PTHR36766:SF40">
    <property type="entry name" value="DISEASE RESISTANCE PROTEIN RGA3"/>
    <property type="match status" value="1"/>
</dbReference>
<feature type="coiled-coil region" evidence="6">
    <location>
        <begin position="41"/>
        <end position="92"/>
    </location>
</feature>
<dbReference type="Gene3D" id="1.20.5.4130">
    <property type="match status" value="1"/>
</dbReference>
<feature type="domain" description="Disease resistance R13L4/SHOC-2-like LRR" evidence="10">
    <location>
        <begin position="543"/>
        <end position="641"/>
    </location>
</feature>
<name>A0A6P6G6M8_ZIZJJ</name>
<dbReference type="InterPro" id="IPR002182">
    <property type="entry name" value="NB-ARC"/>
</dbReference>
<dbReference type="SMART" id="SM00369">
    <property type="entry name" value="LRR_TYP"/>
    <property type="match status" value="2"/>
</dbReference>
<dbReference type="Gene3D" id="1.10.8.430">
    <property type="entry name" value="Helical domain of apoptotic protease-activating factors"/>
    <property type="match status" value="1"/>
</dbReference>
<evidence type="ECO:0000313" key="12">
    <source>
        <dbReference type="Proteomes" id="UP001652623"/>
    </source>
</evidence>
<dbReference type="InterPro" id="IPR041118">
    <property type="entry name" value="Rx_N"/>
</dbReference>
<dbReference type="RefSeq" id="XP_048329954.2">
    <property type="nucleotide sequence ID" value="XM_048473997.2"/>
</dbReference>
<dbReference type="InterPro" id="IPR001611">
    <property type="entry name" value="Leu-rich_rpt"/>
</dbReference>
<dbReference type="Gene3D" id="1.10.10.10">
    <property type="entry name" value="Winged helix-like DNA-binding domain superfamily/Winged helix DNA-binding domain"/>
    <property type="match status" value="1"/>
</dbReference>
<dbReference type="RefSeq" id="XP_060670614.1">
    <property type="nucleotide sequence ID" value="XM_060814631.1"/>
</dbReference>
<dbReference type="InterPro" id="IPR055414">
    <property type="entry name" value="LRR_R13L4/SHOC2-like"/>
</dbReference>
<organism evidence="12 13">
    <name type="scientific">Ziziphus jujuba</name>
    <name type="common">Chinese jujube</name>
    <name type="synonym">Ziziphus sativa</name>
    <dbReference type="NCBI Taxonomy" id="326968"/>
    <lineage>
        <taxon>Eukaryota</taxon>
        <taxon>Viridiplantae</taxon>
        <taxon>Streptophyta</taxon>
        <taxon>Embryophyta</taxon>
        <taxon>Tracheophyta</taxon>
        <taxon>Spermatophyta</taxon>
        <taxon>Magnoliopsida</taxon>
        <taxon>eudicotyledons</taxon>
        <taxon>Gunneridae</taxon>
        <taxon>Pentapetalae</taxon>
        <taxon>rosids</taxon>
        <taxon>fabids</taxon>
        <taxon>Rosales</taxon>
        <taxon>Rhamnaceae</taxon>
        <taxon>Paliureae</taxon>
        <taxon>Ziziphus</taxon>
    </lineage>
</organism>
<evidence type="ECO:0000313" key="16">
    <source>
        <dbReference type="RefSeq" id="XP_060670614.1"/>
    </source>
</evidence>
<evidence type="ECO:0000256" key="4">
    <source>
        <dbReference type="ARBA" id="ARBA00022821"/>
    </source>
</evidence>
<dbReference type="SUPFAM" id="SSF52540">
    <property type="entry name" value="P-loop containing nucleoside triphosphate hydrolases"/>
    <property type="match status" value="1"/>
</dbReference>
<dbReference type="Pfam" id="PF23559">
    <property type="entry name" value="WHD_DRP"/>
    <property type="match status" value="1"/>
</dbReference>
<dbReference type="InterPro" id="IPR036388">
    <property type="entry name" value="WH-like_DNA-bd_sf"/>
</dbReference>
<dbReference type="PROSITE" id="PS51450">
    <property type="entry name" value="LRR"/>
    <property type="match status" value="1"/>
</dbReference>
<evidence type="ECO:0000313" key="14">
    <source>
        <dbReference type="RefSeq" id="XP_048329954.2"/>
    </source>
</evidence>
<evidence type="ECO:0000259" key="10">
    <source>
        <dbReference type="Pfam" id="PF23598"/>
    </source>
</evidence>
<evidence type="ECO:0000259" key="11">
    <source>
        <dbReference type="Pfam" id="PF25019"/>
    </source>
</evidence>
<accession>A0A6P6G6M8</accession>
<dbReference type="RefSeq" id="XP_048329955.2">
    <property type="nucleotide sequence ID" value="XM_048473998.2"/>
</dbReference>
<dbReference type="Pfam" id="PF00931">
    <property type="entry name" value="NB-ARC"/>
    <property type="match status" value="1"/>
</dbReference>
<evidence type="ECO:0000256" key="1">
    <source>
        <dbReference type="ARBA" id="ARBA00022614"/>
    </source>
</evidence>
<keyword evidence="6" id="KW-0175">Coiled coil</keyword>
<evidence type="ECO:0000313" key="15">
    <source>
        <dbReference type="RefSeq" id="XP_048329955.2"/>
    </source>
</evidence>
<dbReference type="Gene3D" id="3.40.50.300">
    <property type="entry name" value="P-loop containing nucleotide triphosphate hydrolases"/>
    <property type="match status" value="1"/>
</dbReference>
<feature type="domain" description="NB-ARC" evidence="7">
    <location>
        <begin position="180"/>
        <end position="348"/>
    </location>
</feature>
<keyword evidence="5" id="KW-0067">ATP-binding</keyword>
<evidence type="ECO:0000259" key="8">
    <source>
        <dbReference type="Pfam" id="PF18052"/>
    </source>
</evidence>
<protein>
    <submittedName>
        <fullName evidence="13 14">Disease resistance RPP13-like protein 1 isoform X1</fullName>
    </submittedName>
</protein>
<dbReference type="PANTHER" id="PTHR36766">
    <property type="entry name" value="PLANT BROAD-SPECTRUM MILDEW RESISTANCE PROTEIN RPW8"/>
    <property type="match status" value="1"/>
</dbReference>
<evidence type="ECO:0000256" key="5">
    <source>
        <dbReference type="ARBA" id="ARBA00022840"/>
    </source>
</evidence>
<evidence type="ECO:0000256" key="3">
    <source>
        <dbReference type="ARBA" id="ARBA00022741"/>
    </source>
</evidence>
<keyword evidence="2" id="KW-0677">Repeat</keyword>
<dbReference type="KEGG" id="zju:107419353"/>
<evidence type="ECO:0000259" key="7">
    <source>
        <dbReference type="Pfam" id="PF00931"/>
    </source>
</evidence>
<sequence>MTAVAVGGAFLSASLQVLFDRLASREVVDFIRTRKLNDGMLKKLKIKLLSANAVLDDAEEKQIRNRAVREWLDELKATIYDAEDLVDEINTEALRCKLEGESGSGSSQELNLISTRFAAFNEKVDYKMEEILDGLEFILEQKEFLGLKKGIRRISRSQRLPATSLVEESGVYGRDADKIAIIELLLSDEHRSSKVSVIPIVGMGGIGKTTLAQLIYNDDHVKKHFEIKIWVCVSDEFDVIRITRMILESVTCQKCDSKDLNKLQVKLKDILTGKKFLFILDDVWNENYMFWDTLKSSFESGAHGSKIIVTTRSEDVANMMQNVPYHNLQTISEEDCWKLFAKHAFANRELSSHPNLEGIGRQIVRKCKGLPLAVKSLGGLLRSESHPQKWENVLKNDIWELPEKENNILPALWLSYYNLPSHLKRCFTYCSIFPKGYVFTKEMSILLWMSENLLEPHKRKTTEEVGEEYFTDLLSRSLFQRHEYLGFTMHDLVNDLAKFVSGELFLRLDENYSHLKARKARHLSYMKRNIHSIKSFDALFENKYLRTFLPLGDCLLEYINFENPEVLQTMQYLRVLSLSEYSITKLPHSLGNLKHLRYLDLSSTDVKEIPYSVCTLYNLQTLLLESCRNLTELPDSIGNLKHLRYLDLSWTHIKEIPDAICSLYNLHTLLLSFCAYITWLPANVVNLINLRHLVIEGTSLKEMPMQMSKLKDLQTLSDFIVGKESGCNIKELKDLQDLRGSLCISRLQNVVNVEDVSKASLKDKKYLNQLSLKWEHDNDNAPKQMEVLDKLQPHTNLEKLYIEDYGGTSFPNWVGHHSFSRIVEVELGDCKNCYWLPTLGQLPSLTSLRIAGLDMVERIGDEFYCNGSSSHAKPFKSLEILSFSNMSQWKEWSQFEGDEEDGVFSHLKELSFGYCPKLNGACLPDYLPSVTNLYISGCHQLLASLASVRYPSLGFLRIYDCPELESIPKWGLPSNIHKISIHRCEKMESLSKAGWPPNLKSLEIFQCEKLFANCMQWNLETLTSLTSLKISEIDAVLNSFPEEGQLPANLTFLELNSLRNLKSLNGKALQQLISLKELRIYWCHQLQCMPEEGLPISLSQLDVNQCGFLNPRCQRDVGEDWPKIAHISRIQIDDEAI</sequence>
<feature type="domain" description="Disease resistance protein winged helix" evidence="9">
    <location>
        <begin position="432"/>
        <end position="497"/>
    </location>
</feature>
<dbReference type="Proteomes" id="UP001652623">
    <property type="component" value="Chromosome 2"/>
</dbReference>
<keyword evidence="12" id="KW-1185">Reference proteome</keyword>
<proteinExistence type="predicted"/>
<dbReference type="InterPro" id="IPR056789">
    <property type="entry name" value="LRR_R13L1-DRL21"/>
</dbReference>
<dbReference type="RefSeq" id="XP_024929763.3">
    <property type="nucleotide sequence ID" value="XM_025073995.3"/>
</dbReference>
<dbReference type="Pfam" id="PF00560">
    <property type="entry name" value="LRR_1"/>
    <property type="match status" value="1"/>
</dbReference>